<dbReference type="PRINTS" id="PR00105">
    <property type="entry name" value="C5METTRFRASE"/>
</dbReference>
<dbReference type="NCBIfam" id="TIGR00675">
    <property type="entry name" value="dcm"/>
    <property type="match status" value="1"/>
</dbReference>
<evidence type="ECO:0000256" key="1">
    <source>
        <dbReference type="ARBA" id="ARBA00022603"/>
    </source>
</evidence>
<dbReference type="InterPro" id="IPR029063">
    <property type="entry name" value="SAM-dependent_MTases_sf"/>
</dbReference>
<evidence type="ECO:0000256" key="6">
    <source>
        <dbReference type="PROSITE-ProRule" id="PRU01016"/>
    </source>
</evidence>
<dbReference type="InterPro" id="IPR001525">
    <property type="entry name" value="C5_MeTfrase"/>
</dbReference>
<proteinExistence type="inferred from homology"/>
<comment type="similarity">
    <text evidence="6 7">Belongs to the class I-like SAM-binding methyltransferase superfamily. C5-methyltransferase family.</text>
</comment>
<evidence type="ECO:0000256" key="2">
    <source>
        <dbReference type="ARBA" id="ARBA00022679"/>
    </source>
</evidence>
<dbReference type="EMBL" id="JABXWD010000001">
    <property type="protein sequence ID" value="MBV6339961.1"/>
    <property type="molecule type" value="Genomic_DNA"/>
</dbReference>
<dbReference type="Gene3D" id="3.40.50.150">
    <property type="entry name" value="Vaccinia Virus protein VP39"/>
    <property type="match status" value="1"/>
</dbReference>
<sequence>MLDIFAGAGGFSLGFEMAGAKVIGAVEIDKWACDTFSYNHPDAIVIQKDIQTLTDQELLDVFETHHPNIIVGGPPCQGFSICNQNAGDPKDPRNSLFHEFLRVGHLFQPTLMIIENVPNLAVAKTAEGKKVLTIIESSLRDIGFYVYAATLQATDFGIPQIRNRLFVVASKIEISKPFPDPTHQVTSANQLSIRFSNSLQPCPTLWDAISDLPPLKATEGSEEQQYTMPPLTDYQKLLRNSSHTLFNHKAMNHGKRMIERFSTMQWGNSVNDVPDHLKPRRRNSQEIVQQAYDQNNRRMFPMRPCHTIPASFYANFVHPYQHRNFTAREGARIQSFPDWYRFLGKPTVVSHRLLAREKRYDEKFLCQYNQIGNAVPPFLVKALAHNILQQLIGREQCLSTGTT</sequence>
<dbReference type="Gene3D" id="3.90.120.10">
    <property type="entry name" value="DNA Methylase, subunit A, domain 2"/>
    <property type="match status" value="1"/>
</dbReference>
<evidence type="ECO:0000256" key="5">
    <source>
        <dbReference type="ARBA" id="ARBA00047422"/>
    </source>
</evidence>
<gene>
    <name evidence="9" type="ORF">HWQ67_00020</name>
</gene>
<dbReference type="PANTHER" id="PTHR10629:SF52">
    <property type="entry name" value="DNA (CYTOSINE-5)-METHYLTRANSFERASE 1"/>
    <property type="match status" value="1"/>
</dbReference>
<evidence type="ECO:0000256" key="4">
    <source>
        <dbReference type="ARBA" id="ARBA00022747"/>
    </source>
</evidence>
<evidence type="ECO:0000313" key="9">
    <source>
        <dbReference type="EMBL" id="MBV6339961.1"/>
    </source>
</evidence>
<organism evidence="9 10">
    <name type="scientific">Candidatus Magnetobacterium casense</name>
    <dbReference type="NCBI Taxonomy" id="1455061"/>
    <lineage>
        <taxon>Bacteria</taxon>
        <taxon>Pseudomonadati</taxon>
        <taxon>Nitrospirota</taxon>
        <taxon>Thermodesulfovibrionia</taxon>
        <taxon>Thermodesulfovibrionales</taxon>
        <taxon>Candidatus Magnetobacteriaceae</taxon>
        <taxon>Candidatus Magnetobacterium</taxon>
    </lineage>
</organism>
<dbReference type="Proteomes" id="UP001196980">
    <property type="component" value="Unassembled WGS sequence"/>
</dbReference>
<dbReference type="SUPFAM" id="SSF53335">
    <property type="entry name" value="S-adenosyl-L-methionine-dependent methyltransferases"/>
    <property type="match status" value="1"/>
</dbReference>
<dbReference type="InterPro" id="IPR018117">
    <property type="entry name" value="C5_DNA_meth_AS"/>
</dbReference>
<keyword evidence="2 6" id="KW-0808">Transferase</keyword>
<evidence type="ECO:0000313" key="10">
    <source>
        <dbReference type="Proteomes" id="UP001196980"/>
    </source>
</evidence>
<accession>A0ABS6RTL5</accession>
<comment type="catalytic activity">
    <reaction evidence="5 8">
        <text>a 2'-deoxycytidine in DNA + S-adenosyl-L-methionine = a 5-methyl-2'-deoxycytidine in DNA + S-adenosyl-L-homocysteine + H(+)</text>
        <dbReference type="Rhea" id="RHEA:13681"/>
        <dbReference type="Rhea" id="RHEA-COMP:11369"/>
        <dbReference type="Rhea" id="RHEA-COMP:11370"/>
        <dbReference type="ChEBI" id="CHEBI:15378"/>
        <dbReference type="ChEBI" id="CHEBI:57856"/>
        <dbReference type="ChEBI" id="CHEBI:59789"/>
        <dbReference type="ChEBI" id="CHEBI:85452"/>
        <dbReference type="ChEBI" id="CHEBI:85454"/>
        <dbReference type="EC" id="2.1.1.37"/>
    </reaction>
</comment>
<dbReference type="PANTHER" id="PTHR10629">
    <property type="entry name" value="CYTOSINE-SPECIFIC METHYLTRANSFERASE"/>
    <property type="match status" value="1"/>
</dbReference>
<protein>
    <recommendedName>
        <fullName evidence="8">Cytosine-specific methyltransferase</fullName>
        <ecNumber evidence="8">2.1.1.37</ecNumber>
    </recommendedName>
</protein>
<dbReference type="PROSITE" id="PS51679">
    <property type="entry name" value="SAM_MT_C5"/>
    <property type="match status" value="1"/>
</dbReference>
<comment type="caution">
    <text evidence="9">The sequence shown here is derived from an EMBL/GenBank/DDBJ whole genome shotgun (WGS) entry which is preliminary data.</text>
</comment>
<evidence type="ECO:0000256" key="7">
    <source>
        <dbReference type="RuleBase" id="RU000416"/>
    </source>
</evidence>
<dbReference type="Pfam" id="PF00145">
    <property type="entry name" value="DNA_methylase"/>
    <property type="match status" value="1"/>
</dbReference>
<evidence type="ECO:0000256" key="3">
    <source>
        <dbReference type="ARBA" id="ARBA00022691"/>
    </source>
</evidence>
<dbReference type="GO" id="GO:0008168">
    <property type="term" value="F:methyltransferase activity"/>
    <property type="evidence" value="ECO:0007669"/>
    <property type="project" value="UniProtKB-KW"/>
</dbReference>
<reference evidence="9 10" key="1">
    <citation type="journal article" date="2020" name="J Geophys Res Biogeosci">
        <title>Magnetotaxis as an Adaptation to Enable Bacterial Shuttling of Microbial Sulfur and Sulfur Cycling Across Aquatic Oxic#Anoxic Interfaces.</title>
        <authorList>
            <person name="Li J."/>
            <person name="Liu P."/>
            <person name="Wang J."/>
            <person name="Roberts A.P."/>
            <person name="Pan Y."/>
        </authorList>
    </citation>
    <scope>NUCLEOTIDE SEQUENCE [LARGE SCALE GENOMIC DNA]</scope>
    <source>
        <strain evidence="9 10">MYR-1_YQ</strain>
    </source>
</reference>
<dbReference type="EC" id="2.1.1.37" evidence="8"/>
<keyword evidence="1 6" id="KW-0489">Methyltransferase</keyword>
<keyword evidence="10" id="KW-1185">Reference proteome</keyword>
<keyword evidence="4" id="KW-0680">Restriction system</keyword>
<feature type="active site" evidence="6">
    <location>
        <position position="76"/>
    </location>
</feature>
<evidence type="ECO:0000256" key="8">
    <source>
        <dbReference type="RuleBase" id="RU000417"/>
    </source>
</evidence>
<keyword evidence="3 6" id="KW-0949">S-adenosyl-L-methionine</keyword>
<dbReference type="GO" id="GO:0032259">
    <property type="term" value="P:methylation"/>
    <property type="evidence" value="ECO:0007669"/>
    <property type="project" value="UniProtKB-KW"/>
</dbReference>
<name>A0ABS6RTL5_9BACT</name>
<dbReference type="PROSITE" id="PS00094">
    <property type="entry name" value="C5_MTASE_1"/>
    <property type="match status" value="1"/>
</dbReference>
<dbReference type="InterPro" id="IPR050390">
    <property type="entry name" value="C5-Methyltransferase"/>
</dbReference>